<dbReference type="InterPro" id="IPR003156">
    <property type="entry name" value="DHHA1_dom"/>
</dbReference>
<proteinExistence type="predicted"/>
<dbReference type="PANTHER" id="PTHR47618:SF1">
    <property type="entry name" value="BIFUNCTIONAL OLIGORIBONUCLEASE AND PAP PHOSPHATASE NRNA"/>
    <property type="match status" value="1"/>
</dbReference>
<dbReference type="Proteomes" id="UP000010798">
    <property type="component" value="Chromosome"/>
</dbReference>
<dbReference type="eggNOG" id="COG0618">
    <property type="taxonomic scope" value="Bacteria"/>
</dbReference>
<dbReference type="InterPro" id="IPR001667">
    <property type="entry name" value="DDH_dom"/>
</dbReference>
<evidence type="ECO:0000313" key="4">
    <source>
        <dbReference type="Proteomes" id="UP000010798"/>
    </source>
</evidence>
<dbReference type="EMBL" id="CP003364">
    <property type="protein sequence ID" value="AGA30751.1"/>
    <property type="molecule type" value="Genomic_DNA"/>
</dbReference>
<feature type="domain" description="DHHA1" evidence="2">
    <location>
        <begin position="229"/>
        <end position="327"/>
    </location>
</feature>
<dbReference type="InterPro" id="IPR051319">
    <property type="entry name" value="Oligoribo/pAp-PDE_c-di-AMP_PDE"/>
</dbReference>
<dbReference type="Pfam" id="PF02272">
    <property type="entry name" value="DHHA1"/>
    <property type="match status" value="1"/>
</dbReference>
<dbReference type="KEGG" id="saci:Sinac_6677"/>
<keyword evidence="4" id="KW-1185">Reference proteome</keyword>
<dbReference type="OrthoDB" id="9803668at2"/>
<organism evidence="3 4">
    <name type="scientific">Singulisphaera acidiphila (strain ATCC BAA-1392 / DSM 18658 / VKM B-2454 / MOB10)</name>
    <dbReference type="NCBI Taxonomy" id="886293"/>
    <lineage>
        <taxon>Bacteria</taxon>
        <taxon>Pseudomonadati</taxon>
        <taxon>Planctomycetota</taxon>
        <taxon>Planctomycetia</taxon>
        <taxon>Isosphaerales</taxon>
        <taxon>Isosphaeraceae</taxon>
        <taxon>Singulisphaera</taxon>
    </lineage>
</organism>
<accession>L0DPY1</accession>
<dbReference type="STRING" id="886293.Sinac_6677"/>
<sequence length="330" mass="35597">MSIDWTPLADLIETHDRFLLTTHVRPDGDALGSEVGMAGLLRQRGKDVRVVNSSRTPPRYDFLDPQEDFFEHFGSLANPADLADREVAIILDLSAWSQLGDMADLIRDFKGPRVVIDHHVSQDDLGALFLKDTTAEATGTLVVQATKALGGTFTKEVATGLLTAIAMDTGWFHHPNTKPSTLRTVADLVEAGAPINEIYSQLFERSSLGRLRLMGETLTGLKTVAGGRIAYATVTRDSVERSGAIPQDTEDLVDFTVSLKGVEVGMLFFEQSRGGIKLSLRSRQGMDCARLAGLFGGGGHRAAAGATLPDPLDESIERVLAAVQQTLNIA</sequence>
<protein>
    <submittedName>
        <fullName evidence="3">Exopolyphosphatase-like enzyme</fullName>
    </submittedName>
</protein>
<dbReference type="RefSeq" id="WP_015249831.1">
    <property type="nucleotide sequence ID" value="NC_019892.1"/>
</dbReference>
<dbReference type="PANTHER" id="PTHR47618">
    <property type="entry name" value="BIFUNCTIONAL OLIGORIBONUCLEASE AND PAP PHOSPHATASE NRNA"/>
    <property type="match status" value="1"/>
</dbReference>
<reference evidence="3 4" key="1">
    <citation type="submission" date="2012-02" db="EMBL/GenBank/DDBJ databases">
        <title>Complete sequence of chromosome of Singulisphaera acidiphila DSM 18658.</title>
        <authorList>
            <consortium name="US DOE Joint Genome Institute (JGI-PGF)"/>
            <person name="Lucas S."/>
            <person name="Copeland A."/>
            <person name="Lapidus A."/>
            <person name="Glavina del Rio T."/>
            <person name="Dalin E."/>
            <person name="Tice H."/>
            <person name="Bruce D."/>
            <person name="Goodwin L."/>
            <person name="Pitluck S."/>
            <person name="Peters L."/>
            <person name="Ovchinnikova G."/>
            <person name="Chertkov O."/>
            <person name="Kyrpides N."/>
            <person name="Mavromatis K."/>
            <person name="Ivanova N."/>
            <person name="Brettin T."/>
            <person name="Detter J.C."/>
            <person name="Han C."/>
            <person name="Larimer F."/>
            <person name="Land M."/>
            <person name="Hauser L."/>
            <person name="Markowitz V."/>
            <person name="Cheng J.-F."/>
            <person name="Hugenholtz P."/>
            <person name="Woyke T."/>
            <person name="Wu D."/>
            <person name="Tindall B."/>
            <person name="Pomrenke H."/>
            <person name="Brambilla E."/>
            <person name="Klenk H.-P."/>
            <person name="Eisen J.A."/>
        </authorList>
    </citation>
    <scope>NUCLEOTIDE SEQUENCE [LARGE SCALE GENOMIC DNA]</scope>
    <source>
        <strain evidence="4">ATCC BAA-1392 / DSM 18658 / VKM B-2454 / MOB10</strain>
    </source>
</reference>
<dbReference type="InterPro" id="IPR038763">
    <property type="entry name" value="DHH_sf"/>
</dbReference>
<dbReference type="SUPFAM" id="SSF64182">
    <property type="entry name" value="DHH phosphoesterases"/>
    <property type="match status" value="1"/>
</dbReference>
<dbReference type="Gene3D" id="3.90.1640.10">
    <property type="entry name" value="inorganic pyrophosphatase (n-terminal core)"/>
    <property type="match status" value="1"/>
</dbReference>
<evidence type="ECO:0000313" key="3">
    <source>
        <dbReference type="EMBL" id="AGA30751.1"/>
    </source>
</evidence>
<feature type="domain" description="DDH" evidence="1">
    <location>
        <begin position="18"/>
        <end position="165"/>
    </location>
</feature>
<evidence type="ECO:0000259" key="1">
    <source>
        <dbReference type="Pfam" id="PF01368"/>
    </source>
</evidence>
<dbReference type="HOGENOM" id="CLU_039720_0_0_0"/>
<dbReference type="Gene3D" id="3.10.310.30">
    <property type="match status" value="1"/>
</dbReference>
<dbReference type="AlphaFoldDB" id="L0DPY1"/>
<name>L0DPY1_SINAD</name>
<evidence type="ECO:0000259" key="2">
    <source>
        <dbReference type="Pfam" id="PF02272"/>
    </source>
</evidence>
<dbReference type="Pfam" id="PF01368">
    <property type="entry name" value="DHH"/>
    <property type="match status" value="1"/>
</dbReference>
<gene>
    <name evidence="3" type="ordered locus">Sinac_6677</name>
</gene>
<dbReference type="GO" id="GO:0003676">
    <property type="term" value="F:nucleic acid binding"/>
    <property type="evidence" value="ECO:0007669"/>
    <property type="project" value="InterPro"/>
</dbReference>